<evidence type="ECO:0000313" key="4">
    <source>
        <dbReference type="Proteomes" id="UP001174934"/>
    </source>
</evidence>
<evidence type="ECO:0000256" key="2">
    <source>
        <dbReference type="SAM" id="SignalP"/>
    </source>
</evidence>
<keyword evidence="4" id="KW-1185">Reference proteome</keyword>
<feature type="compositionally biased region" description="Basic and acidic residues" evidence="1">
    <location>
        <begin position="205"/>
        <end position="222"/>
    </location>
</feature>
<comment type="caution">
    <text evidence="3">The sequence shown here is derived from an EMBL/GenBank/DDBJ whole genome shotgun (WGS) entry which is preliminary data.</text>
</comment>
<feature type="signal peptide" evidence="2">
    <location>
        <begin position="1"/>
        <end position="18"/>
    </location>
</feature>
<proteinExistence type="predicted"/>
<sequence>MFTSWGLLTVYITHLIKAMRAWLERPPASDGCEQQPYVTMNATTTHESMDVPGPARAPAGCAVIACLSCLRADRRPIQQIRCVAQPIDSTPPPPSSSLLHTHAGLLESVQSTSAFFRAQSQYRMYVRDSKDRQCTMWLLSLPGRKQGTQVATPEPRVQRRKRTTAAVSQPSAHLLLILFLSLHLVVGACVTKVYPLCMSETGDRRRCGREEVKEKEKSKNFDNEAEAGGMDGTDERDADVRSCFEASMPDV</sequence>
<feature type="chain" id="PRO_5041369920" evidence="2">
    <location>
        <begin position="19"/>
        <end position="251"/>
    </location>
</feature>
<name>A0AA39T2L1_9PEZI</name>
<reference evidence="3" key="1">
    <citation type="submission" date="2023-06" db="EMBL/GenBank/DDBJ databases">
        <title>Genome-scale phylogeny and comparative genomics of the fungal order Sordariales.</title>
        <authorList>
            <consortium name="Lawrence Berkeley National Laboratory"/>
            <person name="Hensen N."/>
            <person name="Bonometti L."/>
            <person name="Westerberg I."/>
            <person name="Brannstrom I.O."/>
            <person name="Guillou S."/>
            <person name="Cros-Aarteil S."/>
            <person name="Calhoun S."/>
            <person name="Haridas S."/>
            <person name="Kuo A."/>
            <person name="Mondo S."/>
            <person name="Pangilinan J."/>
            <person name="Riley R."/>
            <person name="LaButti K."/>
            <person name="Andreopoulos B."/>
            <person name="Lipzen A."/>
            <person name="Chen C."/>
            <person name="Yanf M."/>
            <person name="Daum C."/>
            <person name="Ng V."/>
            <person name="Clum A."/>
            <person name="Steindorff A."/>
            <person name="Ohm R."/>
            <person name="Martin F."/>
            <person name="Silar P."/>
            <person name="Natvig D."/>
            <person name="Lalanne C."/>
            <person name="Gautier V."/>
            <person name="Ament-velasquez S.L."/>
            <person name="Kruys A."/>
            <person name="Hutchinson M.I."/>
            <person name="Powell A.J."/>
            <person name="Barry K."/>
            <person name="Miller A.N."/>
            <person name="Grigoriev I.V."/>
            <person name="Debuchy R."/>
            <person name="Gladieux P."/>
            <person name="Thoren M.H."/>
            <person name="Johannesson H."/>
        </authorList>
    </citation>
    <scope>NUCLEOTIDE SEQUENCE</scope>
    <source>
        <strain evidence="3">SMH3391-2</strain>
    </source>
</reference>
<accession>A0AA39T2L1</accession>
<evidence type="ECO:0000256" key="1">
    <source>
        <dbReference type="SAM" id="MobiDB-lite"/>
    </source>
</evidence>
<feature type="compositionally biased region" description="Basic and acidic residues" evidence="1">
    <location>
        <begin position="233"/>
        <end position="242"/>
    </location>
</feature>
<organism evidence="3 4">
    <name type="scientific">Bombardia bombarda</name>
    <dbReference type="NCBI Taxonomy" id="252184"/>
    <lineage>
        <taxon>Eukaryota</taxon>
        <taxon>Fungi</taxon>
        <taxon>Dikarya</taxon>
        <taxon>Ascomycota</taxon>
        <taxon>Pezizomycotina</taxon>
        <taxon>Sordariomycetes</taxon>
        <taxon>Sordariomycetidae</taxon>
        <taxon>Sordariales</taxon>
        <taxon>Lasiosphaeriaceae</taxon>
        <taxon>Bombardia</taxon>
    </lineage>
</organism>
<keyword evidence="2" id="KW-0732">Signal</keyword>
<evidence type="ECO:0000313" key="3">
    <source>
        <dbReference type="EMBL" id="KAK0613006.1"/>
    </source>
</evidence>
<protein>
    <submittedName>
        <fullName evidence="3">Uncharacterized protein</fullName>
    </submittedName>
</protein>
<gene>
    <name evidence="3" type="ORF">B0T17DRAFT_511362</name>
</gene>
<dbReference type="AlphaFoldDB" id="A0AA39T2L1"/>
<feature type="region of interest" description="Disordered" evidence="1">
    <location>
        <begin position="205"/>
        <end position="251"/>
    </location>
</feature>
<dbReference type="Proteomes" id="UP001174934">
    <property type="component" value="Unassembled WGS sequence"/>
</dbReference>
<dbReference type="EMBL" id="JAULSR010000008">
    <property type="protein sequence ID" value="KAK0613006.1"/>
    <property type="molecule type" value="Genomic_DNA"/>
</dbReference>